<dbReference type="PANTHER" id="PTHR12045">
    <property type="entry name" value="ALLANTOICASE"/>
    <property type="match status" value="1"/>
</dbReference>
<feature type="domain" description="Allantoicase" evidence="3">
    <location>
        <begin position="221"/>
        <end position="380"/>
    </location>
</feature>
<dbReference type="RefSeq" id="XP_014671938.1">
    <property type="nucleotide sequence ID" value="XM_014816452.1"/>
</dbReference>
<dbReference type="InterPro" id="IPR015908">
    <property type="entry name" value="Allantoicase_dom"/>
</dbReference>
<dbReference type="Proteomes" id="UP000695022">
    <property type="component" value="Unplaced"/>
</dbReference>
<dbReference type="GeneID" id="106812554"/>
<gene>
    <name evidence="5" type="primary">LOC106812554</name>
</gene>
<dbReference type="PIRSF" id="PIRSF016516">
    <property type="entry name" value="Allantoicase"/>
    <property type="match status" value="1"/>
</dbReference>
<dbReference type="Gene3D" id="2.60.120.260">
    <property type="entry name" value="Galactose-binding domain-like"/>
    <property type="match status" value="2"/>
</dbReference>
<dbReference type="InterPro" id="IPR008979">
    <property type="entry name" value="Galactose-bd-like_sf"/>
</dbReference>
<evidence type="ECO:0000259" key="3">
    <source>
        <dbReference type="Pfam" id="PF03561"/>
    </source>
</evidence>
<comment type="similarity">
    <text evidence="1">Belongs to the allantoicase family.</text>
</comment>
<protein>
    <recommendedName>
        <fullName evidence="2">Allantoate amidinohydrolase</fullName>
    </recommendedName>
</protein>
<organism evidence="4 5">
    <name type="scientific">Priapulus caudatus</name>
    <name type="common">Priapulid worm</name>
    <dbReference type="NCBI Taxonomy" id="37621"/>
    <lineage>
        <taxon>Eukaryota</taxon>
        <taxon>Metazoa</taxon>
        <taxon>Ecdysozoa</taxon>
        <taxon>Scalidophora</taxon>
        <taxon>Priapulida</taxon>
        <taxon>Priapulimorpha</taxon>
        <taxon>Priapulimorphida</taxon>
        <taxon>Priapulidae</taxon>
        <taxon>Priapulus</taxon>
    </lineage>
</organism>
<evidence type="ECO:0000256" key="2">
    <source>
        <dbReference type="ARBA" id="ARBA00031078"/>
    </source>
</evidence>
<evidence type="ECO:0000313" key="4">
    <source>
        <dbReference type="Proteomes" id="UP000695022"/>
    </source>
</evidence>
<accession>A0ABM1EIB7</accession>
<dbReference type="PANTHER" id="PTHR12045:SF3">
    <property type="entry name" value="INACTIVE ALLANTOICASE-RELATED"/>
    <property type="match status" value="1"/>
</dbReference>
<dbReference type="InterPro" id="IPR005164">
    <property type="entry name" value="Allantoicase"/>
</dbReference>
<dbReference type="SUPFAM" id="SSF49785">
    <property type="entry name" value="Galactose-binding domain-like"/>
    <property type="match status" value="2"/>
</dbReference>
<dbReference type="NCBIfam" id="TIGR02961">
    <property type="entry name" value="allantoicase"/>
    <property type="match status" value="1"/>
</dbReference>
<reference evidence="5" key="1">
    <citation type="submission" date="2025-08" db="UniProtKB">
        <authorList>
            <consortium name="RefSeq"/>
        </authorList>
    </citation>
    <scope>IDENTIFICATION</scope>
</reference>
<proteinExistence type="inferred from homology"/>
<evidence type="ECO:0000313" key="5">
    <source>
        <dbReference type="RefSeq" id="XP_014671938.1"/>
    </source>
</evidence>
<dbReference type="HAMAP" id="MF_00813">
    <property type="entry name" value="Allantoicase"/>
    <property type="match status" value="1"/>
</dbReference>
<sequence>MADRPLTSDRGPKFTELNDLVSQKAGGKILFATDDWFAVAENLLKVEPAAFDKDAFTSYGKLMDGWETRRKRKEGHDWCVVRLAMPGVIHGVEVDTSFFTGNHAPRVSLQAARLTSQDEAIIPRRVSKMGSEASAANMKKVAALKSEEWQTILPMTATGPGYSNTCRNYYRVQSRDRWTHLRFNIYPDGGVARLRVYGQVIPDWSKLPANMLMDLVAMESGGVCVGYSNVHYGHARNLIGKGRSSVMSDGWETARKIDRPAILESDLRGVLKVPGNEWATFRLGHPGTILKVVIDTNLFKGNFPDSCKVEACNIGMDEESEAMEKFGPPQWKLLLPTVKLSADRLHHFDAPDVKMCGVVSHVRLTMAPDGGISRMRLFGLRRNKANL</sequence>
<dbReference type="Pfam" id="PF03561">
    <property type="entry name" value="Allantoicase"/>
    <property type="match status" value="2"/>
</dbReference>
<evidence type="ECO:0000256" key="1">
    <source>
        <dbReference type="ARBA" id="ARBA00009242"/>
    </source>
</evidence>
<keyword evidence="4" id="KW-1185">Reference proteome</keyword>
<feature type="domain" description="Allantoicase" evidence="3">
    <location>
        <begin position="26"/>
        <end position="200"/>
    </location>
</feature>
<name>A0ABM1EIB7_PRICU</name>